<dbReference type="AlphaFoldDB" id="A0A6B0T7R9"/>
<keyword evidence="2" id="KW-1185">Reference proteome</keyword>
<dbReference type="Proteomes" id="UP000466535">
    <property type="component" value="Unassembled WGS sequence"/>
</dbReference>
<sequence length="304" mass="34410">MTELRNVLTDVVGGGTLLTVQPGSTHGDSLTRQGFEEYLDGTAIRRIDLDDSRFDESRGSFTGLTQSAKWGYQQLQYARTRLFEDVSAVYIHGSGNVTDRRRAGIDCFLTVARFFDCPIIVGPQSCQFEETDPSALFERVDNETHFFCREKYSYDVIWRASAQCDHVEVYADDDTALYVEERALPKHSNTAEYTLLALRTDGNSLVPTIGTDITAPLTVNDISTMEQSYGQWVRAAARAERIYTDRVRVAILGWILDTPVTWYDTEQHTGRGVYEYSLSDEPQITFRHPTDHPHAVRDAERAGR</sequence>
<proteinExistence type="predicted"/>
<dbReference type="RefSeq" id="WP_159765189.1">
    <property type="nucleotide sequence ID" value="NZ_WUUT01000007.1"/>
</dbReference>
<name>A0A6B0T7R9_9EURY</name>
<protein>
    <submittedName>
        <fullName evidence="1">Uncharacterized protein</fullName>
    </submittedName>
</protein>
<organism evidence="1 2">
    <name type="scientific">Halovenus carboxidivorans</name>
    <dbReference type="NCBI Taxonomy" id="2692199"/>
    <lineage>
        <taxon>Archaea</taxon>
        <taxon>Methanobacteriati</taxon>
        <taxon>Methanobacteriota</taxon>
        <taxon>Stenosarchaea group</taxon>
        <taxon>Halobacteria</taxon>
        <taxon>Halobacteriales</taxon>
        <taxon>Haloarculaceae</taxon>
        <taxon>Halovenus</taxon>
    </lineage>
</organism>
<gene>
    <name evidence="1" type="ORF">GRX03_15415</name>
</gene>
<evidence type="ECO:0000313" key="2">
    <source>
        <dbReference type="Proteomes" id="UP000466535"/>
    </source>
</evidence>
<accession>A0A6B0T7R9</accession>
<evidence type="ECO:0000313" key="1">
    <source>
        <dbReference type="EMBL" id="MXR52987.1"/>
    </source>
</evidence>
<dbReference type="EMBL" id="WUUT01000007">
    <property type="protein sequence ID" value="MXR52987.1"/>
    <property type="molecule type" value="Genomic_DNA"/>
</dbReference>
<dbReference type="OrthoDB" id="275726at2157"/>
<comment type="caution">
    <text evidence="1">The sequence shown here is derived from an EMBL/GenBank/DDBJ whole genome shotgun (WGS) entry which is preliminary data.</text>
</comment>
<reference evidence="1 2" key="1">
    <citation type="submission" date="2019-12" db="EMBL/GenBank/DDBJ databases">
        <title>Isolation and characterization of three novel carbon monoxide-oxidizing members of Halobacteria from salione crusts and soils.</title>
        <authorList>
            <person name="Myers M.R."/>
            <person name="King G.M."/>
        </authorList>
    </citation>
    <scope>NUCLEOTIDE SEQUENCE [LARGE SCALE GENOMIC DNA]</scope>
    <source>
        <strain evidence="1 2">WSH3</strain>
    </source>
</reference>